<evidence type="ECO:0000259" key="2">
    <source>
        <dbReference type="Pfam" id="PF01266"/>
    </source>
</evidence>
<keyword evidence="4" id="KW-1185">Reference proteome</keyword>
<dbReference type="AlphaFoldDB" id="A0A5C6EA74"/>
<organism evidence="3 4">
    <name type="scientific">Novipirellula aureliae</name>
    <dbReference type="NCBI Taxonomy" id="2527966"/>
    <lineage>
        <taxon>Bacteria</taxon>
        <taxon>Pseudomonadati</taxon>
        <taxon>Planctomycetota</taxon>
        <taxon>Planctomycetia</taxon>
        <taxon>Pirellulales</taxon>
        <taxon>Pirellulaceae</taxon>
        <taxon>Novipirellula</taxon>
    </lineage>
</organism>
<dbReference type="EC" id="1.4.99.6" evidence="3"/>
<dbReference type="GO" id="GO:0005737">
    <property type="term" value="C:cytoplasm"/>
    <property type="evidence" value="ECO:0007669"/>
    <property type="project" value="TreeGrafter"/>
</dbReference>
<dbReference type="Pfam" id="PF01266">
    <property type="entry name" value="DAO"/>
    <property type="match status" value="1"/>
</dbReference>
<gene>
    <name evidence="3" type="primary">dadA</name>
    <name evidence="3" type="ORF">Q31b_07960</name>
</gene>
<dbReference type="SUPFAM" id="SSF54373">
    <property type="entry name" value="FAD-linked reductases, C-terminal domain"/>
    <property type="match status" value="1"/>
</dbReference>
<evidence type="ECO:0000256" key="1">
    <source>
        <dbReference type="ARBA" id="ARBA00023002"/>
    </source>
</evidence>
<dbReference type="Proteomes" id="UP000315471">
    <property type="component" value="Unassembled WGS sequence"/>
</dbReference>
<protein>
    <submittedName>
        <fullName evidence="3">D-amino acid dehydrogenase small subunit</fullName>
        <ecNumber evidence="3">1.4.99.6</ecNumber>
    </submittedName>
</protein>
<dbReference type="Gene3D" id="3.30.9.10">
    <property type="entry name" value="D-Amino Acid Oxidase, subunit A, domain 2"/>
    <property type="match status" value="1"/>
</dbReference>
<proteinExistence type="predicted"/>
<dbReference type="Gene3D" id="3.50.50.60">
    <property type="entry name" value="FAD/NAD(P)-binding domain"/>
    <property type="match status" value="2"/>
</dbReference>
<evidence type="ECO:0000313" key="3">
    <source>
        <dbReference type="EMBL" id="TWU45620.1"/>
    </source>
</evidence>
<evidence type="ECO:0000313" key="4">
    <source>
        <dbReference type="Proteomes" id="UP000315471"/>
    </source>
</evidence>
<dbReference type="SUPFAM" id="SSF51905">
    <property type="entry name" value="FAD/NAD(P)-binding domain"/>
    <property type="match status" value="1"/>
</dbReference>
<comment type="caution">
    <text evidence="3">The sequence shown here is derived from an EMBL/GenBank/DDBJ whole genome shotgun (WGS) entry which is preliminary data.</text>
</comment>
<dbReference type="InterPro" id="IPR036188">
    <property type="entry name" value="FAD/NAD-bd_sf"/>
</dbReference>
<dbReference type="PANTHER" id="PTHR13847">
    <property type="entry name" value="SARCOSINE DEHYDROGENASE-RELATED"/>
    <property type="match status" value="1"/>
</dbReference>
<keyword evidence="1 3" id="KW-0560">Oxidoreductase</keyword>
<dbReference type="EMBL" id="SJPY01000001">
    <property type="protein sequence ID" value="TWU45620.1"/>
    <property type="molecule type" value="Genomic_DNA"/>
</dbReference>
<dbReference type="RefSeq" id="WP_146598287.1">
    <property type="nucleotide sequence ID" value="NZ_SJPY01000001.1"/>
</dbReference>
<reference evidence="3 4" key="1">
    <citation type="submission" date="2019-02" db="EMBL/GenBank/DDBJ databases">
        <title>Deep-cultivation of Planctomycetes and their phenomic and genomic characterization uncovers novel biology.</title>
        <authorList>
            <person name="Wiegand S."/>
            <person name="Jogler M."/>
            <person name="Boedeker C."/>
            <person name="Pinto D."/>
            <person name="Vollmers J."/>
            <person name="Rivas-Marin E."/>
            <person name="Kohn T."/>
            <person name="Peeters S.H."/>
            <person name="Heuer A."/>
            <person name="Rast P."/>
            <person name="Oberbeckmann S."/>
            <person name="Bunk B."/>
            <person name="Jeske O."/>
            <person name="Meyerdierks A."/>
            <person name="Storesund J.E."/>
            <person name="Kallscheuer N."/>
            <person name="Luecker S."/>
            <person name="Lage O.M."/>
            <person name="Pohl T."/>
            <person name="Merkel B.J."/>
            <person name="Hornburger P."/>
            <person name="Mueller R.-W."/>
            <person name="Bruemmer F."/>
            <person name="Labrenz M."/>
            <person name="Spormann A.M."/>
            <person name="Op Den Camp H."/>
            <person name="Overmann J."/>
            <person name="Amann R."/>
            <person name="Jetten M.S.M."/>
            <person name="Mascher T."/>
            <person name="Medema M.H."/>
            <person name="Devos D.P."/>
            <person name="Kaster A.-K."/>
            <person name="Ovreas L."/>
            <person name="Rohde M."/>
            <person name="Galperin M.Y."/>
            <person name="Jogler C."/>
        </authorList>
    </citation>
    <scope>NUCLEOTIDE SEQUENCE [LARGE SCALE GENOMIC DNA]</scope>
    <source>
        <strain evidence="3 4">Q31b</strain>
    </source>
</reference>
<dbReference type="InterPro" id="IPR006076">
    <property type="entry name" value="FAD-dep_OxRdtase"/>
</dbReference>
<accession>A0A5C6EA74</accession>
<feature type="domain" description="FAD dependent oxidoreductase" evidence="2">
    <location>
        <begin position="19"/>
        <end position="411"/>
    </location>
</feature>
<name>A0A5C6EA74_9BACT</name>
<dbReference type="GO" id="GO:0016491">
    <property type="term" value="F:oxidoreductase activity"/>
    <property type="evidence" value="ECO:0007669"/>
    <property type="project" value="UniProtKB-KW"/>
</dbReference>
<sequence length="429" mass="48269">MTDSDDSVRQSEPLAESRHVVVIGGGVVGIACAHYLNLGGFRVTVVDKSRIGSGCSHGNCGYISPSHALPLAEPGALTKTFKAMLKPNSPMRIRPGLNVSLWKWLLKFSLRCNANDCNQSGRAIHPLLTSAMQLYEELVDSFHLNCEWTRQGLMFVYENQSAFDSYASTDELLRRDFNEPAKRFTKAELLDFEPSLREHVVGAWYFEHDAHLRPDRLLESWRDSLLERGVEFVEQQALTGINEQDGAADRVLLSSQTIDADEFVIATGAWTPQLEKILRYQIPIQPGKGYSVTMPRPQVCPETPMIFPEHKVAVTPWQSELRLGSMMEFIGFDSRIDPKRLRLLTEVARRYLKSELPTEFSETWCGWRPMTYDSTPVIDRCPSFSNVYIAAGHNMLGLSMAPATGKLIGEMISGKPTHLAVEPYRADRF</sequence>
<dbReference type="OrthoDB" id="9794226at2"/>
<dbReference type="PANTHER" id="PTHR13847:SF289">
    <property type="entry name" value="GLYCINE OXIDASE"/>
    <property type="match status" value="1"/>
</dbReference>